<keyword evidence="11" id="KW-1185">Reference proteome</keyword>
<sequence length="280" mass="29222">MSERLSDVAARIEGVRQLGSVVSAMRGIAGARIQKAREELKAVDAYAAIVEAALGRSLALLPRPAPGSGAAEGRTVLIVFAGEQGFAGAFSQKVLTAIAGDDGPVFLVGSRGAAHAAERGIAIAWQRAMPARSDGIPKLASDLVDALYPDIAAGRTGAVDTVYCEASRAGDLSILRRRLLPLDPDVPGAADEAVEPLRNLPPETLVAEITAEFLHARLMRAALHAFVAENQARMSAMAAARRDVDRRLAELGAAFRQVRQEAITAEIIELATGTAASSSA</sequence>
<keyword evidence="5" id="KW-0375">Hydrogen ion transport</keyword>
<keyword evidence="7" id="KW-0472">Membrane</keyword>
<name>A0ABS3J145_9HYPH</name>
<evidence type="ECO:0000256" key="7">
    <source>
        <dbReference type="ARBA" id="ARBA00023136"/>
    </source>
</evidence>
<evidence type="ECO:0000313" key="11">
    <source>
        <dbReference type="Proteomes" id="UP000664288"/>
    </source>
</evidence>
<keyword evidence="4" id="KW-0813">Transport</keyword>
<dbReference type="InterPro" id="IPR035968">
    <property type="entry name" value="ATP_synth_F1_ATPase_gsu"/>
</dbReference>
<evidence type="ECO:0000256" key="8">
    <source>
        <dbReference type="ARBA" id="ARBA00023196"/>
    </source>
</evidence>
<gene>
    <name evidence="10" type="ORF">J1C47_06965</name>
</gene>
<comment type="subcellular location">
    <subcellularLocation>
        <location evidence="2">Membrane</location>
        <topology evidence="2">Peripheral membrane protein</topology>
    </subcellularLocation>
</comment>
<evidence type="ECO:0000256" key="4">
    <source>
        <dbReference type="ARBA" id="ARBA00022448"/>
    </source>
</evidence>
<dbReference type="Pfam" id="PF00231">
    <property type="entry name" value="ATP-synt"/>
    <property type="match status" value="1"/>
</dbReference>
<comment type="similarity">
    <text evidence="3">Belongs to the ATPase gamma chain family.</text>
</comment>
<keyword evidence="6" id="KW-0406">Ion transport</keyword>
<evidence type="ECO:0000256" key="6">
    <source>
        <dbReference type="ARBA" id="ARBA00023065"/>
    </source>
</evidence>
<comment type="function">
    <text evidence="1">Produces ATP from ADP in the presence of a proton gradient across the membrane. The gamma chain is believed to be important in regulating ATPase activity and the flow of protons through the CF(0) complex.</text>
</comment>
<reference evidence="10 11" key="1">
    <citation type="submission" date="2021-03" db="EMBL/GenBank/DDBJ databases">
        <title>Whole genome sequence of Jiella sp. MQZ13P-4.</title>
        <authorList>
            <person name="Tuo L."/>
        </authorList>
    </citation>
    <scope>NUCLEOTIDE SEQUENCE [LARGE SCALE GENOMIC DNA]</scope>
    <source>
        <strain evidence="10 11">MQZ13P-4</strain>
    </source>
</reference>
<accession>A0ABS3J145</accession>
<dbReference type="EMBL" id="JAFMPY010000005">
    <property type="protein sequence ID" value="MBO0903380.1"/>
    <property type="molecule type" value="Genomic_DNA"/>
</dbReference>
<evidence type="ECO:0000256" key="5">
    <source>
        <dbReference type="ARBA" id="ARBA00022781"/>
    </source>
</evidence>
<proteinExistence type="inferred from homology"/>
<evidence type="ECO:0000256" key="3">
    <source>
        <dbReference type="ARBA" id="ARBA00007681"/>
    </source>
</evidence>
<dbReference type="InterPro" id="IPR000131">
    <property type="entry name" value="ATP_synth_F1_gsu"/>
</dbReference>
<protein>
    <submittedName>
        <fullName evidence="10">F0F1 ATP synthase subunit gamma</fullName>
    </submittedName>
</protein>
<dbReference type="PRINTS" id="PR00126">
    <property type="entry name" value="ATPASEGAMMA"/>
</dbReference>
<dbReference type="Gene3D" id="3.40.1380.10">
    <property type="match status" value="1"/>
</dbReference>
<dbReference type="RefSeq" id="WP_207350016.1">
    <property type="nucleotide sequence ID" value="NZ_JAFMPY010000005.1"/>
</dbReference>
<comment type="caution">
    <text evidence="10">The sequence shown here is derived from an EMBL/GenBank/DDBJ whole genome shotgun (WGS) entry which is preliminary data.</text>
</comment>
<keyword evidence="8" id="KW-0139">CF(1)</keyword>
<evidence type="ECO:0000256" key="1">
    <source>
        <dbReference type="ARBA" id="ARBA00003456"/>
    </source>
</evidence>
<dbReference type="Gene3D" id="1.10.287.80">
    <property type="entry name" value="ATP synthase, gamma subunit, helix hairpin domain"/>
    <property type="match status" value="1"/>
</dbReference>
<evidence type="ECO:0000256" key="2">
    <source>
        <dbReference type="ARBA" id="ARBA00004170"/>
    </source>
</evidence>
<dbReference type="Proteomes" id="UP000664288">
    <property type="component" value="Unassembled WGS sequence"/>
</dbReference>
<keyword evidence="9" id="KW-0066">ATP synthesis</keyword>
<evidence type="ECO:0000313" key="10">
    <source>
        <dbReference type="EMBL" id="MBO0903380.1"/>
    </source>
</evidence>
<evidence type="ECO:0000256" key="9">
    <source>
        <dbReference type="ARBA" id="ARBA00023310"/>
    </source>
</evidence>
<dbReference type="SUPFAM" id="SSF52943">
    <property type="entry name" value="ATP synthase (F1-ATPase), gamma subunit"/>
    <property type="match status" value="1"/>
</dbReference>
<organism evidence="10 11">
    <name type="scientific">Jiella sonneratiae</name>
    <dbReference type="NCBI Taxonomy" id="2816856"/>
    <lineage>
        <taxon>Bacteria</taxon>
        <taxon>Pseudomonadati</taxon>
        <taxon>Pseudomonadota</taxon>
        <taxon>Alphaproteobacteria</taxon>
        <taxon>Hyphomicrobiales</taxon>
        <taxon>Aurantimonadaceae</taxon>
        <taxon>Jiella</taxon>
    </lineage>
</organism>